<comment type="caution">
    <text evidence="3">The sequence shown here is derived from an EMBL/GenBank/DDBJ whole genome shotgun (WGS) entry which is preliminary data.</text>
</comment>
<feature type="signal peptide" evidence="2">
    <location>
        <begin position="1"/>
        <end position="21"/>
    </location>
</feature>
<keyword evidence="1" id="KW-1133">Transmembrane helix</keyword>
<organism evidence="3 4">
    <name type="scientific">Phenylobacterium deserti</name>
    <dbReference type="NCBI Taxonomy" id="1914756"/>
    <lineage>
        <taxon>Bacteria</taxon>
        <taxon>Pseudomonadati</taxon>
        <taxon>Pseudomonadota</taxon>
        <taxon>Alphaproteobacteria</taxon>
        <taxon>Caulobacterales</taxon>
        <taxon>Caulobacteraceae</taxon>
        <taxon>Phenylobacterium</taxon>
    </lineage>
</organism>
<feature type="chain" id="PRO_5016238109" description="VanZ family protein" evidence="2">
    <location>
        <begin position="22"/>
        <end position="89"/>
    </location>
</feature>
<evidence type="ECO:0000313" key="3">
    <source>
        <dbReference type="EMBL" id="RAK52201.1"/>
    </source>
</evidence>
<evidence type="ECO:0000256" key="2">
    <source>
        <dbReference type="SAM" id="SignalP"/>
    </source>
</evidence>
<keyword evidence="1" id="KW-0472">Membrane</keyword>
<sequence>MNHAALSYALTLLMLSSFRRAPPGAAAALVLTTGAALEGFQGFGFFAGDAQWGDMLADVAGVSAAVLPLWIGRAQGRKTRGLAAPSADR</sequence>
<dbReference type="EMBL" id="QFYR01000003">
    <property type="protein sequence ID" value="RAK52201.1"/>
    <property type="molecule type" value="Genomic_DNA"/>
</dbReference>
<evidence type="ECO:0000313" key="4">
    <source>
        <dbReference type="Proteomes" id="UP000249725"/>
    </source>
</evidence>
<feature type="transmembrane region" description="Helical" evidence="1">
    <location>
        <begin position="51"/>
        <end position="71"/>
    </location>
</feature>
<keyword evidence="2" id="KW-0732">Signal</keyword>
<accession>A0A328AC15</accession>
<protein>
    <recommendedName>
        <fullName evidence="5">VanZ family protein</fullName>
    </recommendedName>
</protein>
<evidence type="ECO:0000256" key="1">
    <source>
        <dbReference type="SAM" id="Phobius"/>
    </source>
</evidence>
<keyword evidence="4" id="KW-1185">Reference proteome</keyword>
<keyword evidence="1" id="KW-0812">Transmembrane</keyword>
<dbReference type="AlphaFoldDB" id="A0A328AC15"/>
<name>A0A328AC15_9CAUL</name>
<dbReference type="RefSeq" id="WP_111515525.1">
    <property type="nucleotide sequence ID" value="NZ_QFYR01000003.1"/>
</dbReference>
<gene>
    <name evidence="3" type="ORF">DJ018_13710</name>
</gene>
<proteinExistence type="predicted"/>
<evidence type="ECO:0008006" key="5">
    <source>
        <dbReference type="Google" id="ProtNLM"/>
    </source>
</evidence>
<reference evidence="4" key="1">
    <citation type="submission" date="2018-05" db="EMBL/GenBank/DDBJ databases">
        <authorList>
            <person name="Li X."/>
        </authorList>
    </citation>
    <scope>NUCLEOTIDE SEQUENCE [LARGE SCALE GENOMIC DNA]</scope>
    <source>
        <strain evidence="4">YIM 73061</strain>
    </source>
</reference>
<dbReference type="Proteomes" id="UP000249725">
    <property type="component" value="Unassembled WGS sequence"/>
</dbReference>